<dbReference type="GO" id="GO:0016787">
    <property type="term" value="F:hydrolase activity"/>
    <property type="evidence" value="ECO:0007669"/>
    <property type="project" value="InterPro"/>
</dbReference>
<dbReference type="InterPro" id="IPR013094">
    <property type="entry name" value="AB_hydrolase_3"/>
</dbReference>
<organism evidence="2 3">
    <name type="scientific">Kibdelosporangium phytohabitans</name>
    <dbReference type="NCBI Taxonomy" id="860235"/>
    <lineage>
        <taxon>Bacteria</taxon>
        <taxon>Bacillati</taxon>
        <taxon>Actinomycetota</taxon>
        <taxon>Actinomycetes</taxon>
        <taxon>Pseudonocardiales</taxon>
        <taxon>Pseudonocardiaceae</taxon>
        <taxon>Kibdelosporangium</taxon>
    </lineage>
</organism>
<accession>A0A0N9HWG0</accession>
<dbReference type="STRING" id="860235.AOZ06_24385"/>
<sequence>MTAPPLLVWFTDNSSGSDLAERSGVVVVAAGLREFPAAREVLEWSAAHAASLGADPRQLLVGGDGAGAALAAMVASYAREQGWPPVREVTLADGRTGVMEIGGTTRRD</sequence>
<dbReference type="InterPro" id="IPR029058">
    <property type="entry name" value="AB_hydrolase_fold"/>
</dbReference>
<dbReference type="EMBL" id="CP012752">
    <property type="protein sequence ID" value="ALG09621.1"/>
    <property type="molecule type" value="Genomic_DNA"/>
</dbReference>
<proteinExistence type="predicted"/>
<evidence type="ECO:0000313" key="3">
    <source>
        <dbReference type="Proteomes" id="UP000063699"/>
    </source>
</evidence>
<dbReference type="Gene3D" id="3.40.50.1820">
    <property type="entry name" value="alpha/beta hydrolase"/>
    <property type="match status" value="1"/>
</dbReference>
<dbReference type="SUPFAM" id="SSF53474">
    <property type="entry name" value="alpha/beta-Hydrolases"/>
    <property type="match status" value="1"/>
</dbReference>
<dbReference type="Proteomes" id="UP000063699">
    <property type="component" value="Chromosome"/>
</dbReference>
<keyword evidence="3" id="KW-1185">Reference proteome</keyword>
<name>A0A0N9HWG0_9PSEU</name>
<evidence type="ECO:0000259" key="1">
    <source>
        <dbReference type="Pfam" id="PF07859"/>
    </source>
</evidence>
<feature type="domain" description="Alpha/beta hydrolase fold-3" evidence="1">
    <location>
        <begin position="35"/>
        <end position="91"/>
    </location>
</feature>
<gene>
    <name evidence="2" type="ORF">AOZ06_24385</name>
</gene>
<dbReference type="AlphaFoldDB" id="A0A0N9HWG0"/>
<protein>
    <recommendedName>
        <fullName evidence="1">Alpha/beta hydrolase fold-3 domain-containing protein</fullName>
    </recommendedName>
</protein>
<dbReference type="KEGG" id="kphy:AOZ06_24385"/>
<reference evidence="2 3" key="1">
    <citation type="submission" date="2015-07" db="EMBL/GenBank/DDBJ databases">
        <title>Genome sequencing of Kibdelosporangium phytohabitans.</title>
        <authorList>
            <person name="Qin S."/>
            <person name="Xing K."/>
        </authorList>
    </citation>
    <scope>NUCLEOTIDE SEQUENCE [LARGE SCALE GENOMIC DNA]</scope>
    <source>
        <strain evidence="2 3">KLBMP1111</strain>
    </source>
</reference>
<dbReference type="Pfam" id="PF07859">
    <property type="entry name" value="Abhydrolase_3"/>
    <property type="match status" value="1"/>
</dbReference>
<evidence type="ECO:0000313" key="2">
    <source>
        <dbReference type="EMBL" id="ALG09621.1"/>
    </source>
</evidence>